<evidence type="ECO:0000313" key="1">
    <source>
        <dbReference type="EMBL" id="KGM97426.1"/>
    </source>
</evidence>
<comment type="caution">
    <text evidence="1">The sequence shown here is derived from an EMBL/GenBank/DDBJ whole genome shotgun (WGS) entry which is preliminary data.</text>
</comment>
<gene>
    <name evidence="1" type="ORF">Z955_12220</name>
</gene>
<name>A0A0A0IAS5_CLOBO</name>
<dbReference type="Proteomes" id="UP000030014">
    <property type="component" value="Unassembled WGS sequence"/>
</dbReference>
<evidence type="ECO:0008006" key="3">
    <source>
        <dbReference type="Google" id="ProtNLM"/>
    </source>
</evidence>
<organism evidence="1 2">
    <name type="scientific">Clostridium botulinum C/D str. DC5</name>
    <dbReference type="NCBI Taxonomy" id="1443128"/>
    <lineage>
        <taxon>Bacteria</taxon>
        <taxon>Bacillati</taxon>
        <taxon>Bacillota</taxon>
        <taxon>Clostridia</taxon>
        <taxon>Eubacteriales</taxon>
        <taxon>Clostridiaceae</taxon>
        <taxon>Clostridium</taxon>
    </lineage>
</organism>
<reference evidence="1 2" key="1">
    <citation type="submission" date="2014-01" db="EMBL/GenBank/DDBJ databases">
        <title>Plasmidome dynamics in the species complex Clostridium novyi sensu lato converts strains of independent lineages into distinctly different pathogens.</title>
        <authorList>
            <person name="Skarin H."/>
            <person name="Segerman B."/>
        </authorList>
    </citation>
    <scope>NUCLEOTIDE SEQUENCE [LARGE SCALE GENOMIC DNA]</scope>
    <source>
        <strain evidence="1 2">DC5</strain>
    </source>
</reference>
<dbReference type="AlphaFoldDB" id="A0A0A0IAS5"/>
<proteinExistence type="predicted"/>
<sequence length="80" mass="9177">MSQYHLKILNRMNLSDYSKIYDYMGLVNTEDKFIVDLSYSSLENTGIIYHMLKNDNFNVCCKGGNQNEGLCITASRNKAN</sequence>
<dbReference type="EMBL" id="JDRY01000065">
    <property type="protein sequence ID" value="KGM97426.1"/>
    <property type="molecule type" value="Genomic_DNA"/>
</dbReference>
<protein>
    <recommendedName>
        <fullName evidence="3">GNAT family acetyltransferase</fullName>
    </recommendedName>
</protein>
<evidence type="ECO:0000313" key="2">
    <source>
        <dbReference type="Proteomes" id="UP000030014"/>
    </source>
</evidence>
<accession>A0A0A0IAS5</accession>